<evidence type="ECO:0000259" key="1">
    <source>
        <dbReference type="PROSITE" id="PS50181"/>
    </source>
</evidence>
<protein>
    <recommendedName>
        <fullName evidence="1">F-box domain-containing protein</fullName>
    </recommendedName>
</protein>
<dbReference type="InterPro" id="IPR001810">
    <property type="entry name" value="F-box_dom"/>
</dbReference>
<dbReference type="AlphaFoldDB" id="A0A8H3B8U6"/>
<dbReference type="SUPFAM" id="SSF81383">
    <property type="entry name" value="F-box domain"/>
    <property type="match status" value="1"/>
</dbReference>
<dbReference type="Pfam" id="PF12937">
    <property type="entry name" value="F-box-like"/>
    <property type="match status" value="1"/>
</dbReference>
<dbReference type="Gene3D" id="1.20.1280.50">
    <property type="match status" value="1"/>
</dbReference>
<dbReference type="PROSITE" id="PS50181">
    <property type="entry name" value="FBOX"/>
    <property type="match status" value="1"/>
</dbReference>
<evidence type="ECO:0000313" key="2">
    <source>
        <dbReference type="EMBL" id="CAE6450029.1"/>
    </source>
</evidence>
<organism evidence="2 3">
    <name type="scientific">Rhizoctonia solani</name>
    <dbReference type="NCBI Taxonomy" id="456999"/>
    <lineage>
        <taxon>Eukaryota</taxon>
        <taxon>Fungi</taxon>
        <taxon>Dikarya</taxon>
        <taxon>Basidiomycota</taxon>
        <taxon>Agaricomycotina</taxon>
        <taxon>Agaricomycetes</taxon>
        <taxon>Cantharellales</taxon>
        <taxon>Ceratobasidiaceae</taxon>
        <taxon>Rhizoctonia</taxon>
    </lineage>
</organism>
<gene>
    <name evidence="2" type="ORF">RDB_LOCUS85908</name>
</gene>
<feature type="domain" description="F-box" evidence="1">
    <location>
        <begin position="31"/>
        <end position="80"/>
    </location>
</feature>
<comment type="caution">
    <text evidence="2">The sequence shown here is derived from an EMBL/GenBank/DDBJ whole genome shotgun (WGS) entry which is preliminary data.</text>
</comment>
<sequence>IVDGVPVLSVPCKQTLTTEADHLEKDTSYFPNGILKLPVELFVEITKRLLPVDLLAISRTCKAFRGVLMPSSSERIWQRAIGNQNRFPPAPPWLSVQQYISILYSNFYLGSEDKPVSGQQLGAPVSQHALLIQLCVLSNRFRRLAFSILRNIDENVRERMIKNFSKRIWVEFGLDVTNGLLWGCLYVIMQVKATTQQIWSHLYPEMKGFLEGIENVPKWNGSAPG</sequence>
<dbReference type="InterPro" id="IPR036047">
    <property type="entry name" value="F-box-like_dom_sf"/>
</dbReference>
<feature type="non-terminal residue" evidence="2">
    <location>
        <position position="1"/>
    </location>
</feature>
<accession>A0A8H3B8U6</accession>
<name>A0A8H3B8U6_9AGAM</name>
<dbReference type="SMART" id="SM00256">
    <property type="entry name" value="FBOX"/>
    <property type="match status" value="1"/>
</dbReference>
<dbReference type="EMBL" id="CAJMWT010002663">
    <property type="protein sequence ID" value="CAE6450029.1"/>
    <property type="molecule type" value="Genomic_DNA"/>
</dbReference>
<proteinExistence type="predicted"/>
<evidence type="ECO:0000313" key="3">
    <source>
        <dbReference type="Proteomes" id="UP000663843"/>
    </source>
</evidence>
<reference evidence="2" key="1">
    <citation type="submission" date="2021-01" db="EMBL/GenBank/DDBJ databases">
        <authorList>
            <person name="Kaushik A."/>
        </authorList>
    </citation>
    <scope>NUCLEOTIDE SEQUENCE</scope>
    <source>
        <strain evidence="2">AG2-2IIIB</strain>
    </source>
</reference>
<dbReference type="Proteomes" id="UP000663843">
    <property type="component" value="Unassembled WGS sequence"/>
</dbReference>